<dbReference type="SUPFAM" id="SSF143975">
    <property type="entry name" value="IlvD/EDD N-terminal domain-like"/>
    <property type="match status" value="1"/>
</dbReference>
<reference evidence="10 11" key="1">
    <citation type="journal article" date="2017" name="Nature">
        <title>Atmospheric trace gases support primary production in Antarctic desert surface soil.</title>
        <authorList>
            <person name="Ji M."/>
            <person name="Greening C."/>
            <person name="Vanwonterghem I."/>
            <person name="Carere C.R."/>
            <person name="Bay S.K."/>
            <person name="Steen J.A."/>
            <person name="Montgomery K."/>
            <person name="Lines T."/>
            <person name="Beardall J."/>
            <person name="van Dorst J."/>
            <person name="Snape I."/>
            <person name="Stott M.B."/>
            <person name="Hugenholtz P."/>
            <person name="Ferrari B.C."/>
        </authorList>
    </citation>
    <scope>NUCLEOTIDE SEQUENCE [LARGE SCALE GENOMIC DNA]</scope>
    <source>
        <strain evidence="10">RRmetagenome_bin12</strain>
    </source>
</reference>
<dbReference type="SUPFAM" id="SSF52016">
    <property type="entry name" value="LeuD/IlvD-like"/>
    <property type="match status" value="1"/>
</dbReference>
<evidence type="ECO:0000256" key="2">
    <source>
        <dbReference type="ARBA" id="ARBA00022714"/>
    </source>
</evidence>
<dbReference type="EMBL" id="QHBU01000133">
    <property type="protein sequence ID" value="PZR80840.1"/>
    <property type="molecule type" value="Genomic_DNA"/>
</dbReference>
<dbReference type="GO" id="GO:0009082">
    <property type="term" value="P:branched-chain amino acid biosynthetic process"/>
    <property type="evidence" value="ECO:0007669"/>
    <property type="project" value="UniProtKB-KW"/>
</dbReference>
<name>A0A2W5Z671_9BACT</name>
<feature type="domain" description="Dihydroxy-acid/6-phosphogluconate dehydratase N-terminal" evidence="8">
    <location>
        <begin position="1"/>
        <end position="278"/>
    </location>
</feature>
<dbReference type="InterPro" id="IPR042096">
    <property type="entry name" value="Dihydro-acid_dehy_C"/>
</dbReference>
<dbReference type="InterPro" id="IPR056740">
    <property type="entry name" value="ILV_EDD_C"/>
</dbReference>
<comment type="caution">
    <text evidence="10">The sequence shown here is derived from an EMBL/GenBank/DDBJ whole genome shotgun (WGS) entry which is preliminary data.</text>
</comment>
<gene>
    <name evidence="10" type="ORF">DLM65_07385</name>
</gene>
<dbReference type="Gene3D" id="3.50.30.80">
    <property type="entry name" value="IlvD/EDD C-terminal domain-like"/>
    <property type="match status" value="1"/>
</dbReference>
<evidence type="ECO:0000259" key="9">
    <source>
        <dbReference type="Pfam" id="PF24877"/>
    </source>
</evidence>
<proteinExistence type="inferred from homology"/>
<evidence type="ECO:0000313" key="11">
    <source>
        <dbReference type="Proteomes" id="UP000248724"/>
    </source>
</evidence>
<keyword evidence="7" id="KW-0028">Amino-acid biosynthesis</keyword>
<dbReference type="InterPro" id="IPR050165">
    <property type="entry name" value="DHAD_IlvD/Edd"/>
</dbReference>
<keyword evidence="2" id="KW-0001">2Fe-2S</keyword>
<keyword evidence="7" id="KW-0100">Branched-chain amino acid biosynthesis</keyword>
<dbReference type="EC" id="4.2.1.9" evidence="10"/>
<feature type="domain" description="Dihydroxy-acid/6-phosphogluconate dehydratase C-terminal" evidence="9">
    <location>
        <begin position="290"/>
        <end position="479"/>
    </location>
</feature>
<comment type="similarity">
    <text evidence="1">Belongs to the IlvD/Edd family.</text>
</comment>
<dbReference type="Pfam" id="PF24877">
    <property type="entry name" value="ILV_EDD_C"/>
    <property type="match status" value="1"/>
</dbReference>
<dbReference type="PANTHER" id="PTHR21000">
    <property type="entry name" value="DIHYDROXY-ACID DEHYDRATASE DAD"/>
    <property type="match status" value="1"/>
</dbReference>
<dbReference type="PROSITE" id="PS00886">
    <property type="entry name" value="ILVD_EDD_1"/>
    <property type="match status" value="1"/>
</dbReference>
<evidence type="ECO:0000256" key="4">
    <source>
        <dbReference type="ARBA" id="ARBA00023004"/>
    </source>
</evidence>
<sequence length="504" mass="51614">EFNTIAVSDGVSMGTEGMRSSLVSREVIADSIELVTRGHSFDGLVLIVGCDKTIPAAAMALCRLDVPGLVLYSGTIAAGRLHGRDITLQEVFEAVGAHAAGRIDDAELAAVEATACPGAGACGGQFTANTMSTVMEFLGLSPAGANDIPATHPDKAAAATQAGRLATRLVMEDVRPRALATPEAFENAIACVAASAGSTNAVLHLLAIAAEAAVPLDLADFDRISAKTPVLVDIKPGGRFVAADVHGAGGLAVLGARLQELGLLHEGCATVDGRTIGEIAAAAHETPGQEVIRPAAAPLKNRGGIAVLHGALAPEGCVVKLAGHERTRHTGPARVFDSEEACFAAVQARTVRAGDVVMIRYEGPVGGPGMREMLSVTGAIVGAGLGDSVVLITDGRFSGATHGFMVAHVTPEAALGGPLAAVRDGDVITVDVDSRRIDIEVTQAELAERLQGWTPPPPRYRYGALAKYAAMVGSASRGALTSPVPIRNSAELDRSSNPPVGYRP</sequence>
<keyword evidence="3" id="KW-0479">Metal-binding</keyword>
<dbReference type="Proteomes" id="UP000248724">
    <property type="component" value="Unassembled WGS sequence"/>
</dbReference>
<keyword evidence="6 10" id="KW-0456">Lyase</keyword>
<evidence type="ECO:0000259" key="8">
    <source>
        <dbReference type="Pfam" id="PF00920"/>
    </source>
</evidence>
<accession>A0A2W5Z671</accession>
<dbReference type="Pfam" id="PF00920">
    <property type="entry name" value="ILVD_EDD_N"/>
    <property type="match status" value="1"/>
</dbReference>
<evidence type="ECO:0000256" key="6">
    <source>
        <dbReference type="ARBA" id="ARBA00023239"/>
    </source>
</evidence>
<evidence type="ECO:0000256" key="1">
    <source>
        <dbReference type="ARBA" id="ARBA00006486"/>
    </source>
</evidence>
<feature type="non-terminal residue" evidence="10">
    <location>
        <position position="1"/>
    </location>
</feature>
<dbReference type="NCBIfam" id="NF002068">
    <property type="entry name" value="PRK00911.1"/>
    <property type="match status" value="1"/>
</dbReference>
<evidence type="ECO:0000256" key="5">
    <source>
        <dbReference type="ARBA" id="ARBA00023014"/>
    </source>
</evidence>
<dbReference type="InterPro" id="IPR020558">
    <property type="entry name" value="DiOHA_6PGluconate_deHydtase_CS"/>
</dbReference>
<dbReference type="InterPro" id="IPR000581">
    <property type="entry name" value="ILV_EDD_N"/>
</dbReference>
<dbReference type="FunFam" id="3.50.30.80:FF:000001">
    <property type="entry name" value="Dihydroxy-acid dehydratase"/>
    <property type="match status" value="1"/>
</dbReference>
<dbReference type="GO" id="GO:0051537">
    <property type="term" value="F:2 iron, 2 sulfur cluster binding"/>
    <property type="evidence" value="ECO:0007669"/>
    <property type="project" value="UniProtKB-KW"/>
</dbReference>
<organism evidence="10 11">
    <name type="scientific">Candidatus Aeolococcus gillhamiae</name>
    <dbReference type="NCBI Taxonomy" id="3127015"/>
    <lineage>
        <taxon>Bacteria</taxon>
        <taxon>Bacillati</taxon>
        <taxon>Candidatus Dormiibacterota</taxon>
        <taxon>Candidatus Dormibacteria</taxon>
        <taxon>Candidatus Aeolococcales</taxon>
        <taxon>Candidatus Aeolococcaceae</taxon>
        <taxon>Candidatus Aeolococcus</taxon>
    </lineage>
</organism>
<dbReference type="GO" id="GO:0046872">
    <property type="term" value="F:metal ion binding"/>
    <property type="evidence" value="ECO:0007669"/>
    <property type="project" value="UniProtKB-KW"/>
</dbReference>
<dbReference type="GO" id="GO:0004160">
    <property type="term" value="F:dihydroxy-acid dehydratase activity"/>
    <property type="evidence" value="ECO:0007669"/>
    <property type="project" value="UniProtKB-EC"/>
</dbReference>
<protein>
    <submittedName>
        <fullName evidence="10">Dihydroxy-acid dehydratase</fullName>
        <ecNumber evidence="10">4.2.1.9</ecNumber>
    </submittedName>
</protein>
<dbReference type="AlphaFoldDB" id="A0A2W5Z671"/>
<evidence type="ECO:0000256" key="7">
    <source>
        <dbReference type="ARBA" id="ARBA00023304"/>
    </source>
</evidence>
<evidence type="ECO:0000256" key="3">
    <source>
        <dbReference type="ARBA" id="ARBA00022723"/>
    </source>
</evidence>
<dbReference type="InterPro" id="IPR037237">
    <property type="entry name" value="IlvD/EDD_N"/>
</dbReference>
<dbReference type="PANTHER" id="PTHR21000:SF5">
    <property type="entry name" value="DIHYDROXY-ACID DEHYDRATASE, MITOCHONDRIAL"/>
    <property type="match status" value="1"/>
</dbReference>
<keyword evidence="5" id="KW-0411">Iron-sulfur</keyword>
<keyword evidence="4" id="KW-0408">Iron</keyword>
<evidence type="ECO:0000313" key="10">
    <source>
        <dbReference type="EMBL" id="PZR80840.1"/>
    </source>
</evidence>